<dbReference type="EMBL" id="DS985243">
    <property type="protein sequence ID" value="EDV26765.1"/>
    <property type="molecule type" value="Genomic_DNA"/>
</dbReference>
<evidence type="ECO:0000256" key="3">
    <source>
        <dbReference type="ARBA" id="ARBA00022676"/>
    </source>
</evidence>
<gene>
    <name evidence="11" type="ORF">TRIADDRAFT_15221</name>
</gene>
<keyword evidence="12" id="KW-1185">Reference proteome</keyword>
<dbReference type="Pfam" id="PF01762">
    <property type="entry name" value="Galactosyl_T"/>
    <property type="match status" value="1"/>
</dbReference>
<dbReference type="OMA" id="KSACHAS"/>
<feature type="non-terminal residue" evidence="11">
    <location>
        <position position="225"/>
    </location>
</feature>
<keyword evidence="6" id="KW-0735">Signal-anchor</keyword>
<comment type="similarity">
    <text evidence="2 10">Belongs to the glycosyltransferase 31 family.</text>
</comment>
<evidence type="ECO:0000256" key="2">
    <source>
        <dbReference type="ARBA" id="ARBA00008661"/>
    </source>
</evidence>
<keyword evidence="8 10" id="KW-0333">Golgi apparatus</keyword>
<dbReference type="InterPro" id="IPR002659">
    <property type="entry name" value="Glyco_trans_31"/>
</dbReference>
<organism evidence="11 12">
    <name type="scientific">Trichoplax adhaerens</name>
    <name type="common">Trichoplax reptans</name>
    <dbReference type="NCBI Taxonomy" id="10228"/>
    <lineage>
        <taxon>Eukaryota</taxon>
        <taxon>Metazoa</taxon>
        <taxon>Placozoa</taxon>
        <taxon>Uniplacotomia</taxon>
        <taxon>Trichoplacea</taxon>
        <taxon>Trichoplacidae</taxon>
        <taxon>Trichoplax</taxon>
    </lineage>
</organism>
<accession>B3RQU4</accession>
<reference evidence="11 12" key="1">
    <citation type="journal article" date="2008" name="Nature">
        <title>The Trichoplax genome and the nature of placozoans.</title>
        <authorList>
            <person name="Srivastava M."/>
            <person name="Begovic E."/>
            <person name="Chapman J."/>
            <person name="Putnam N.H."/>
            <person name="Hellsten U."/>
            <person name="Kawashima T."/>
            <person name="Kuo A."/>
            <person name="Mitros T."/>
            <person name="Salamov A."/>
            <person name="Carpenter M.L."/>
            <person name="Signorovitch A.Y."/>
            <person name="Moreno M.A."/>
            <person name="Kamm K."/>
            <person name="Grimwood J."/>
            <person name="Schmutz J."/>
            <person name="Shapiro H."/>
            <person name="Grigoriev I.V."/>
            <person name="Buss L.W."/>
            <person name="Schierwater B."/>
            <person name="Dellaporta S.L."/>
            <person name="Rokhsar D.S."/>
        </authorList>
    </citation>
    <scope>NUCLEOTIDE SEQUENCE [LARGE SCALE GENOMIC DNA]</scope>
    <source>
        <strain evidence="11 12">Grell-BS-1999</strain>
    </source>
</reference>
<dbReference type="Proteomes" id="UP000009022">
    <property type="component" value="Unassembled WGS sequence"/>
</dbReference>
<keyword evidence="7" id="KW-1133">Transmembrane helix</keyword>
<name>B3RQU4_TRIAD</name>
<dbReference type="GO" id="GO:0016758">
    <property type="term" value="F:hexosyltransferase activity"/>
    <property type="evidence" value="ECO:0007669"/>
    <property type="project" value="InterPro"/>
</dbReference>
<dbReference type="GO" id="GO:0006493">
    <property type="term" value="P:protein O-linked glycosylation"/>
    <property type="evidence" value="ECO:0000318"/>
    <property type="project" value="GO_Central"/>
</dbReference>
<dbReference type="GO" id="GO:0000139">
    <property type="term" value="C:Golgi membrane"/>
    <property type="evidence" value="ECO:0000318"/>
    <property type="project" value="GO_Central"/>
</dbReference>
<dbReference type="KEGG" id="tad:TRIADDRAFT_15221"/>
<dbReference type="GO" id="GO:0016757">
    <property type="term" value="F:glycosyltransferase activity"/>
    <property type="evidence" value="ECO:0000318"/>
    <property type="project" value="GO_Central"/>
</dbReference>
<dbReference type="GeneID" id="6751438"/>
<dbReference type="PhylomeDB" id="B3RQU4"/>
<evidence type="ECO:0000313" key="11">
    <source>
        <dbReference type="EMBL" id="EDV26765.1"/>
    </source>
</evidence>
<evidence type="ECO:0000256" key="7">
    <source>
        <dbReference type="ARBA" id="ARBA00022989"/>
    </source>
</evidence>
<keyword evidence="9" id="KW-0472">Membrane</keyword>
<comment type="subcellular location">
    <subcellularLocation>
        <location evidence="1 10">Golgi apparatus membrane</location>
        <topology evidence="1 10">Single-pass type II membrane protein</topology>
    </subcellularLocation>
</comment>
<protein>
    <recommendedName>
        <fullName evidence="10">Hexosyltransferase</fullName>
        <ecNumber evidence="10">2.4.1.-</ecNumber>
    </recommendedName>
</protein>
<proteinExistence type="inferred from homology"/>
<keyword evidence="3 10" id="KW-0328">Glycosyltransferase</keyword>
<feature type="non-terminal residue" evidence="11">
    <location>
        <position position="1"/>
    </location>
</feature>
<evidence type="ECO:0000256" key="5">
    <source>
        <dbReference type="ARBA" id="ARBA00022692"/>
    </source>
</evidence>
<evidence type="ECO:0000256" key="1">
    <source>
        <dbReference type="ARBA" id="ARBA00004323"/>
    </source>
</evidence>
<evidence type="ECO:0000256" key="10">
    <source>
        <dbReference type="RuleBase" id="RU363063"/>
    </source>
</evidence>
<evidence type="ECO:0000313" key="12">
    <source>
        <dbReference type="Proteomes" id="UP000009022"/>
    </source>
</evidence>
<dbReference type="FunCoup" id="B3RQU4">
    <property type="interactions" value="227"/>
</dbReference>
<dbReference type="EC" id="2.4.1.-" evidence="10"/>
<evidence type="ECO:0000256" key="4">
    <source>
        <dbReference type="ARBA" id="ARBA00022679"/>
    </source>
</evidence>
<evidence type="ECO:0000256" key="9">
    <source>
        <dbReference type="ARBA" id="ARBA00023136"/>
    </source>
</evidence>
<evidence type="ECO:0000256" key="8">
    <source>
        <dbReference type="ARBA" id="ARBA00023034"/>
    </source>
</evidence>
<sequence>KDAFVLLVINSKPNNIFRRNGIRKSWGDGSTQIKQMNHPYAWRTIFVIGRSTDAYINLTVENEAKRYGDILIGQFIDHFKNLTEKTILGMYWAATYCRPQYYYKGDDDVFVNQANLFHYLIQRNRQLSRRPDLQLAPTLWAGNVGEKNRDVVRQNTSKYYVSYKDYSRSIYPKYCSGFAYIMSANVLKGMLHAVQYKRKIQSIDDVFIGMLGQQIGLVPTHDHRF</sequence>
<dbReference type="STRING" id="10228.B3RQU4"/>
<dbReference type="OrthoDB" id="2139606at2759"/>
<keyword evidence="4" id="KW-0808">Transferase</keyword>
<dbReference type="InParanoid" id="B3RQU4"/>
<dbReference type="PANTHER" id="PTHR11214">
    <property type="entry name" value="BETA-1,3-N-ACETYLGLUCOSAMINYLTRANSFERASE"/>
    <property type="match status" value="1"/>
</dbReference>
<dbReference type="RefSeq" id="XP_002110761.1">
    <property type="nucleotide sequence ID" value="XM_002110725.1"/>
</dbReference>
<dbReference type="eggNOG" id="KOG2287">
    <property type="taxonomic scope" value="Eukaryota"/>
</dbReference>
<evidence type="ECO:0000256" key="6">
    <source>
        <dbReference type="ARBA" id="ARBA00022968"/>
    </source>
</evidence>
<dbReference type="Gene3D" id="3.90.550.50">
    <property type="match status" value="1"/>
</dbReference>
<dbReference type="CTD" id="6751438"/>
<dbReference type="HOGENOM" id="CLU_036849_6_1_1"/>
<dbReference type="FunFam" id="3.90.550.50:FF:000046">
    <property type="entry name" value="Hexosyltransferase"/>
    <property type="match status" value="1"/>
</dbReference>
<dbReference type="PANTHER" id="PTHR11214:SF365">
    <property type="entry name" value="HEXOSYLTRANSFERASE"/>
    <property type="match status" value="1"/>
</dbReference>
<dbReference type="AlphaFoldDB" id="B3RQU4"/>
<keyword evidence="5" id="KW-0812">Transmembrane</keyword>